<reference evidence="2" key="1">
    <citation type="submission" date="2023-06" db="EMBL/GenBank/DDBJ databases">
        <authorList>
            <consortium name="Lawrence Berkeley National Laboratory"/>
            <person name="Ahrendt S."/>
            <person name="Sahu N."/>
            <person name="Indic B."/>
            <person name="Wong-Bajracharya J."/>
            <person name="Merenyi Z."/>
            <person name="Ke H.-M."/>
            <person name="Monk M."/>
            <person name="Kocsube S."/>
            <person name="Drula E."/>
            <person name="Lipzen A."/>
            <person name="Balint B."/>
            <person name="Henrissat B."/>
            <person name="Andreopoulos B."/>
            <person name="Martin F.M."/>
            <person name="Harder C.B."/>
            <person name="Rigling D."/>
            <person name="Ford K.L."/>
            <person name="Foster G.D."/>
            <person name="Pangilinan J."/>
            <person name="Papanicolaou A."/>
            <person name="Barry K."/>
            <person name="LaButti K."/>
            <person name="Viragh M."/>
            <person name="Koriabine M."/>
            <person name="Yan M."/>
            <person name="Riley R."/>
            <person name="Champramary S."/>
            <person name="Plett K.L."/>
            <person name="Tsai I.J."/>
            <person name="Slot J."/>
            <person name="Sipos G."/>
            <person name="Plett J."/>
            <person name="Nagy L.G."/>
            <person name="Grigoriev I.V."/>
        </authorList>
    </citation>
    <scope>NUCLEOTIDE SEQUENCE</scope>
    <source>
        <strain evidence="2">HWK02</strain>
    </source>
</reference>
<keyword evidence="1" id="KW-1133">Transmembrane helix</keyword>
<feature type="transmembrane region" description="Helical" evidence="1">
    <location>
        <begin position="57"/>
        <end position="76"/>
    </location>
</feature>
<dbReference type="Proteomes" id="UP001175228">
    <property type="component" value="Unassembled WGS sequence"/>
</dbReference>
<keyword evidence="3" id="KW-1185">Reference proteome</keyword>
<keyword evidence="1" id="KW-0812">Transmembrane</keyword>
<name>A0AA39UX19_9AGAR</name>
<keyword evidence="1" id="KW-0472">Membrane</keyword>
<feature type="transmembrane region" description="Helical" evidence="1">
    <location>
        <begin position="20"/>
        <end position="37"/>
    </location>
</feature>
<accession>A0AA39UX19</accession>
<evidence type="ECO:0000313" key="3">
    <source>
        <dbReference type="Proteomes" id="UP001175228"/>
    </source>
</evidence>
<dbReference type="EMBL" id="JAUEPU010000001">
    <property type="protein sequence ID" value="KAK0506817.1"/>
    <property type="molecule type" value="Genomic_DNA"/>
</dbReference>
<dbReference type="AlphaFoldDB" id="A0AA39UX19"/>
<protein>
    <submittedName>
        <fullName evidence="2">Uncharacterized protein</fullName>
    </submittedName>
</protein>
<comment type="caution">
    <text evidence="2">The sequence shown here is derived from an EMBL/GenBank/DDBJ whole genome shotgun (WGS) entry which is preliminary data.</text>
</comment>
<evidence type="ECO:0000256" key="1">
    <source>
        <dbReference type="SAM" id="Phobius"/>
    </source>
</evidence>
<organism evidence="2 3">
    <name type="scientific">Armillaria luteobubalina</name>
    <dbReference type="NCBI Taxonomy" id="153913"/>
    <lineage>
        <taxon>Eukaryota</taxon>
        <taxon>Fungi</taxon>
        <taxon>Dikarya</taxon>
        <taxon>Basidiomycota</taxon>
        <taxon>Agaricomycotina</taxon>
        <taxon>Agaricomycetes</taxon>
        <taxon>Agaricomycetidae</taxon>
        <taxon>Agaricales</taxon>
        <taxon>Marasmiineae</taxon>
        <taxon>Physalacriaceae</taxon>
        <taxon>Armillaria</taxon>
    </lineage>
</organism>
<proteinExistence type="predicted"/>
<gene>
    <name evidence="2" type="ORF">EDD18DRAFT_45620</name>
</gene>
<sequence length="82" mass="9373">MIFLIYINSSAYLDRPCMHFILLLLVLYLYMYSSFSFPLSLVPTNMDLVIVCFETHVYSSLSISCVLIFSPFYVLIGGGSLR</sequence>
<evidence type="ECO:0000313" key="2">
    <source>
        <dbReference type="EMBL" id="KAK0506817.1"/>
    </source>
</evidence>